<protein>
    <recommendedName>
        <fullName evidence="2 9">Lysophospholipase</fullName>
        <ecNumber evidence="2 9">3.1.1.5</ecNumber>
    </recommendedName>
</protein>
<dbReference type="RefSeq" id="XP_007405993.1">
    <property type="nucleotide sequence ID" value="XM_007405931.1"/>
</dbReference>
<evidence type="ECO:0000256" key="3">
    <source>
        <dbReference type="ARBA" id="ARBA00022729"/>
    </source>
</evidence>
<keyword evidence="4 8" id="KW-0378">Hydrolase</keyword>
<dbReference type="FunCoup" id="F4RAR2">
    <property type="interactions" value="218"/>
</dbReference>
<keyword evidence="6 8" id="KW-0443">Lipid metabolism</keyword>
<organism evidence="12">
    <name type="scientific">Melampsora larici-populina (strain 98AG31 / pathotype 3-4-7)</name>
    <name type="common">Poplar leaf rust fungus</name>
    <dbReference type="NCBI Taxonomy" id="747676"/>
    <lineage>
        <taxon>Eukaryota</taxon>
        <taxon>Fungi</taxon>
        <taxon>Dikarya</taxon>
        <taxon>Basidiomycota</taxon>
        <taxon>Pucciniomycotina</taxon>
        <taxon>Pucciniomycetes</taxon>
        <taxon>Pucciniales</taxon>
        <taxon>Melampsoraceae</taxon>
        <taxon>Melampsora</taxon>
    </lineage>
</organism>
<evidence type="ECO:0000256" key="2">
    <source>
        <dbReference type="ARBA" id="ARBA00013274"/>
    </source>
</evidence>
<dbReference type="EMBL" id="GL883094">
    <property type="protein sequence ID" value="EGG10524.1"/>
    <property type="molecule type" value="Genomic_DNA"/>
</dbReference>
<evidence type="ECO:0000313" key="12">
    <source>
        <dbReference type="Proteomes" id="UP000001072"/>
    </source>
</evidence>
<dbReference type="Proteomes" id="UP000001072">
    <property type="component" value="Unassembled WGS sequence"/>
</dbReference>
<evidence type="ECO:0000256" key="8">
    <source>
        <dbReference type="PROSITE-ProRule" id="PRU00555"/>
    </source>
</evidence>
<keyword evidence="7" id="KW-0325">Glycoprotein</keyword>
<dbReference type="eggNOG" id="KOG1325">
    <property type="taxonomic scope" value="Eukaryota"/>
</dbReference>
<dbReference type="VEuPathDB" id="FungiDB:MELLADRAFT_93528"/>
<evidence type="ECO:0000256" key="7">
    <source>
        <dbReference type="ARBA" id="ARBA00023180"/>
    </source>
</evidence>
<dbReference type="EC" id="3.1.1.5" evidence="2 9"/>
<dbReference type="GO" id="GO:0004622">
    <property type="term" value="F:phosphatidylcholine lysophospholipase activity"/>
    <property type="evidence" value="ECO:0007669"/>
    <property type="project" value="UniProtKB-EC"/>
</dbReference>
<dbReference type="OrthoDB" id="4084751at2759"/>
<name>F4RAR2_MELLP</name>
<feature type="domain" description="PLA2c" evidence="10">
    <location>
        <begin position="51"/>
        <end position="445"/>
    </location>
</feature>
<keyword evidence="3" id="KW-0732">Signal</keyword>
<proteinExistence type="inferred from homology"/>
<dbReference type="SMART" id="SM00022">
    <property type="entry name" value="PLAc"/>
    <property type="match status" value="1"/>
</dbReference>
<dbReference type="GO" id="GO:0046475">
    <property type="term" value="P:glycerophospholipid catabolic process"/>
    <property type="evidence" value="ECO:0007669"/>
    <property type="project" value="TreeGrafter"/>
</dbReference>
<dbReference type="STRING" id="747676.F4RAR2"/>
<accession>F4RAR2</accession>
<dbReference type="InParanoid" id="F4RAR2"/>
<evidence type="ECO:0000256" key="4">
    <source>
        <dbReference type="ARBA" id="ARBA00022801"/>
    </source>
</evidence>
<dbReference type="KEGG" id="mlr:MELLADRAFT_93528"/>
<keyword evidence="12" id="KW-1185">Reference proteome</keyword>
<reference evidence="12" key="1">
    <citation type="journal article" date="2011" name="Proc. Natl. Acad. Sci. U.S.A.">
        <title>Obligate biotrophy features unraveled by the genomic analysis of rust fungi.</title>
        <authorList>
            <person name="Duplessis S."/>
            <person name="Cuomo C.A."/>
            <person name="Lin Y.-C."/>
            <person name="Aerts A."/>
            <person name="Tisserant E."/>
            <person name="Veneault-Fourrey C."/>
            <person name="Joly D.L."/>
            <person name="Hacquard S."/>
            <person name="Amselem J."/>
            <person name="Cantarel B.L."/>
            <person name="Chiu R."/>
            <person name="Coutinho P.M."/>
            <person name="Feau N."/>
            <person name="Field M."/>
            <person name="Frey P."/>
            <person name="Gelhaye E."/>
            <person name="Goldberg J."/>
            <person name="Grabherr M.G."/>
            <person name="Kodira C.D."/>
            <person name="Kohler A."/>
            <person name="Kuees U."/>
            <person name="Lindquist E.A."/>
            <person name="Lucas S.M."/>
            <person name="Mago R."/>
            <person name="Mauceli E."/>
            <person name="Morin E."/>
            <person name="Murat C."/>
            <person name="Pangilinan J.L."/>
            <person name="Park R."/>
            <person name="Pearson M."/>
            <person name="Quesneville H."/>
            <person name="Rouhier N."/>
            <person name="Sakthikumar S."/>
            <person name="Salamov A.A."/>
            <person name="Schmutz J."/>
            <person name="Selles B."/>
            <person name="Shapiro H."/>
            <person name="Tanguay P."/>
            <person name="Tuskan G.A."/>
            <person name="Henrissat B."/>
            <person name="Van de Peer Y."/>
            <person name="Rouze P."/>
            <person name="Ellis J.G."/>
            <person name="Dodds P.N."/>
            <person name="Schein J.E."/>
            <person name="Zhong S."/>
            <person name="Hamelin R.C."/>
            <person name="Grigoriev I.V."/>
            <person name="Szabo L.J."/>
            <person name="Martin F."/>
        </authorList>
    </citation>
    <scope>NUCLEOTIDE SEQUENCE [LARGE SCALE GENOMIC DNA]</scope>
    <source>
        <strain evidence="12">98AG31 / pathotype 3-4-7</strain>
    </source>
</reference>
<evidence type="ECO:0000256" key="1">
    <source>
        <dbReference type="ARBA" id="ARBA00008780"/>
    </source>
</evidence>
<sequence length="445" mass="48989">MLLRWPNQRLRIQLILIVPYAIKTKSVQGLIRRSGAIEDSPTDGYAPTFVTCPANFTVRQPSGKTFVGEKESAYVNEKASRSNPAWRSYLTRAQLDDFDIESFLPSNPIPGETLPNIGLAISGGGIRALLGCAGVLNAFDDRNEQANLAGTGGVLQLSNYITGLSGGSWLIGSWATSDFPTFTSLNESIWNLTEKNSYASWNSIKRYPKAIKQAELKHKAGFPSSLADVQAYILSHHLINDTHHGTKVLFSSIRNTTGYKNYTAPFPILLSTSRHQGKSTIDLNTTIYEFSPEEFGVNHPSLNAYIPIDYLGSHLNSGKPISNDSCALGFDNAGWVISASSNVLSQPGVSGSFSWQTIETEAYNTMTRNIYDEAIVPNPFYKLQEENSTFMYEDQNQKDLYLADGGWGGEVVPFWPLLQPDRKLDAIIAIDYVADGPSMYHGACE</sequence>
<gene>
    <name evidence="11" type="ORF">MELLADRAFT_93528</name>
</gene>
<dbReference type="GO" id="GO:0005829">
    <property type="term" value="C:cytosol"/>
    <property type="evidence" value="ECO:0007669"/>
    <property type="project" value="TreeGrafter"/>
</dbReference>
<dbReference type="InterPro" id="IPR002642">
    <property type="entry name" value="LysoPLipase_cat_dom"/>
</dbReference>
<dbReference type="PANTHER" id="PTHR10728">
    <property type="entry name" value="CYTOSOLIC PHOSPHOLIPASE A2"/>
    <property type="match status" value="1"/>
</dbReference>
<dbReference type="InterPro" id="IPR016035">
    <property type="entry name" value="Acyl_Trfase/lysoPLipase"/>
</dbReference>
<dbReference type="HOGENOM" id="CLU_014602_1_2_1"/>
<dbReference type="PANTHER" id="PTHR10728:SF33">
    <property type="entry name" value="LYSOPHOSPHOLIPASE 1-RELATED"/>
    <property type="match status" value="1"/>
</dbReference>
<evidence type="ECO:0000256" key="6">
    <source>
        <dbReference type="ARBA" id="ARBA00023098"/>
    </source>
</evidence>
<dbReference type="GO" id="GO:0004623">
    <property type="term" value="F:phospholipase A2 activity"/>
    <property type="evidence" value="ECO:0007669"/>
    <property type="project" value="TreeGrafter"/>
</dbReference>
<dbReference type="GeneID" id="18936605"/>
<comment type="similarity">
    <text evidence="1 9">Belongs to the lysophospholipase family.</text>
</comment>
<evidence type="ECO:0000256" key="5">
    <source>
        <dbReference type="ARBA" id="ARBA00022963"/>
    </source>
</evidence>
<dbReference type="SUPFAM" id="SSF52151">
    <property type="entry name" value="FabD/lysophospholipase-like"/>
    <property type="match status" value="1"/>
</dbReference>
<comment type="catalytic activity">
    <reaction evidence="9">
        <text>a 1-acyl-sn-glycero-3-phosphocholine + H2O = sn-glycerol 3-phosphocholine + a fatty acid + H(+)</text>
        <dbReference type="Rhea" id="RHEA:15177"/>
        <dbReference type="ChEBI" id="CHEBI:15377"/>
        <dbReference type="ChEBI" id="CHEBI:15378"/>
        <dbReference type="ChEBI" id="CHEBI:16870"/>
        <dbReference type="ChEBI" id="CHEBI:28868"/>
        <dbReference type="ChEBI" id="CHEBI:58168"/>
        <dbReference type="EC" id="3.1.1.5"/>
    </reaction>
</comment>
<dbReference type="Pfam" id="PF01735">
    <property type="entry name" value="PLA2_B"/>
    <property type="match status" value="1"/>
</dbReference>
<evidence type="ECO:0000256" key="9">
    <source>
        <dbReference type="RuleBase" id="RU362103"/>
    </source>
</evidence>
<dbReference type="Gene3D" id="3.40.1090.10">
    <property type="entry name" value="Cytosolic phospholipase A2 catalytic domain"/>
    <property type="match status" value="1"/>
</dbReference>
<keyword evidence="5 8" id="KW-0442">Lipid degradation</keyword>
<evidence type="ECO:0000259" key="10">
    <source>
        <dbReference type="PROSITE" id="PS51210"/>
    </source>
</evidence>
<dbReference type="AlphaFoldDB" id="F4RAR2"/>
<dbReference type="PROSITE" id="PS51210">
    <property type="entry name" value="PLA2C"/>
    <property type="match status" value="1"/>
</dbReference>
<evidence type="ECO:0000313" key="11">
    <source>
        <dbReference type="EMBL" id="EGG10524.1"/>
    </source>
</evidence>